<evidence type="ECO:0000256" key="7">
    <source>
        <dbReference type="ARBA" id="ARBA00023204"/>
    </source>
</evidence>
<keyword evidence="4" id="KW-0378">Hydrolase</keyword>
<evidence type="ECO:0000256" key="6">
    <source>
        <dbReference type="ARBA" id="ARBA00023014"/>
    </source>
</evidence>
<dbReference type="GO" id="GO:0051539">
    <property type="term" value="F:4 iron, 4 sulfur cluster binding"/>
    <property type="evidence" value="ECO:0007669"/>
    <property type="project" value="UniProtKB-KW"/>
</dbReference>
<dbReference type="AlphaFoldDB" id="T1BHB8"/>
<evidence type="ECO:0000256" key="3">
    <source>
        <dbReference type="ARBA" id="ARBA00022763"/>
    </source>
</evidence>
<feature type="domain" description="Uracil-DNA glycosylase-like" evidence="8">
    <location>
        <begin position="54"/>
        <end position="199"/>
    </location>
</feature>
<evidence type="ECO:0000256" key="4">
    <source>
        <dbReference type="ARBA" id="ARBA00022801"/>
    </source>
</evidence>
<dbReference type="EMBL" id="AUZZ01000149">
    <property type="protein sequence ID" value="EQD69032.1"/>
    <property type="molecule type" value="Genomic_DNA"/>
</dbReference>
<reference evidence="9" key="1">
    <citation type="submission" date="2013-08" db="EMBL/GenBank/DDBJ databases">
        <authorList>
            <person name="Mendez C."/>
            <person name="Richter M."/>
            <person name="Ferrer M."/>
            <person name="Sanchez J."/>
        </authorList>
    </citation>
    <scope>NUCLEOTIDE SEQUENCE</scope>
</reference>
<dbReference type="CDD" id="cd10030">
    <property type="entry name" value="UDG-F4_TTUDGA_SPO1dp_like"/>
    <property type="match status" value="1"/>
</dbReference>
<evidence type="ECO:0000256" key="2">
    <source>
        <dbReference type="ARBA" id="ARBA00022723"/>
    </source>
</evidence>
<comment type="caution">
    <text evidence="9">The sequence shown here is derived from an EMBL/GenBank/DDBJ whole genome shotgun (WGS) entry which is preliminary data.</text>
</comment>
<dbReference type="SMART" id="SM00987">
    <property type="entry name" value="UreE_C"/>
    <property type="match status" value="1"/>
</dbReference>
<dbReference type="InterPro" id="IPR036895">
    <property type="entry name" value="Uracil-DNA_glycosylase-like_sf"/>
</dbReference>
<keyword evidence="3" id="KW-0227">DNA damage</keyword>
<dbReference type="SUPFAM" id="SSF52141">
    <property type="entry name" value="Uracil-DNA glycosylase-like"/>
    <property type="match status" value="1"/>
</dbReference>
<dbReference type="PANTHER" id="PTHR33693:SF1">
    <property type="entry name" value="TYPE-4 URACIL-DNA GLYCOSYLASE"/>
    <property type="match status" value="1"/>
</dbReference>
<sequence>MAVLYKIRPENRPSPTGGRIAGVTDADTARAWAELSEEIVGCRRCSLQQGRVVIFRGSVTPEIVIVGEAPGASEEREGRPFVGRAGRTLNGALEEIGVGPDRYGVLNLLKCRPPMNRFDPSAARACAPFLLRQLDLLNPRRLVSLGAHALKALDPSAPAILEAAGEPRTALGLPLFPMIHPAATFRSGRYADRWARDLRRLGHWLGGGPDRTAKTDPPLTEP</sequence>
<proteinExistence type="predicted"/>
<dbReference type="InterPro" id="IPR005122">
    <property type="entry name" value="Uracil-DNA_glycosylase-like"/>
</dbReference>
<protein>
    <submittedName>
        <fullName evidence="9">Phage SPO1 DNA polymerase-related protein</fullName>
    </submittedName>
</protein>
<keyword evidence="2" id="KW-0479">Metal-binding</keyword>
<gene>
    <name evidence="9" type="ORF">B2A_00213</name>
</gene>
<evidence type="ECO:0000256" key="1">
    <source>
        <dbReference type="ARBA" id="ARBA00022485"/>
    </source>
</evidence>
<dbReference type="Gene3D" id="3.40.470.10">
    <property type="entry name" value="Uracil-DNA glycosylase-like domain"/>
    <property type="match status" value="1"/>
</dbReference>
<keyword evidence="1" id="KW-0004">4Fe-4S</keyword>
<dbReference type="InterPro" id="IPR051536">
    <property type="entry name" value="UDG_Type-4/5"/>
</dbReference>
<organism evidence="9">
    <name type="scientific">mine drainage metagenome</name>
    <dbReference type="NCBI Taxonomy" id="410659"/>
    <lineage>
        <taxon>unclassified sequences</taxon>
        <taxon>metagenomes</taxon>
        <taxon>ecological metagenomes</taxon>
    </lineage>
</organism>
<dbReference type="GO" id="GO:0006281">
    <property type="term" value="P:DNA repair"/>
    <property type="evidence" value="ECO:0007669"/>
    <property type="project" value="UniProtKB-KW"/>
</dbReference>
<keyword evidence="6" id="KW-0411">Iron-sulfur</keyword>
<evidence type="ECO:0000259" key="8">
    <source>
        <dbReference type="SMART" id="SM00986"/>
    </source>
</evidence>
<dbReference type="SMART" id="SM00986">
    <property type="entry name" value="UDG"/>
    <property type="match status" value="1"/>
</dbReference>
<dbReference type="Pfam" id="PF03167">
    <property type="entry name" value="UDG"/>
    <property type="match status" value="1"/>
</dbReference>
<dbReference type="GO" id="GO:0097506">
    <property type="term" value="F:deaminated base DNA N-glycosylase activity"/>
    <property type="evidence" value="ECO:0007669"/>
    <property type="project" value="UniProtKB-ARBA"/>
</dbReference>
<evidence type="ECO:0000256" key="5">
    <source>
        <dbReference type="ARBA" id="ARBA00023004"/>
    </source>
</evidence>
<dbReference type="PANTHER" id="PTHR33693">
    <property type="entry name" value="TYPE-5 URACIL-DNA GLYCOSYLASE"/>
    <property type="match status" value="1"/>
</dbReference>
<evidence type="ECO:0000313" key="9">
    <source>
        <dbReference type="EMBL" id="EQD69032.1"/>
    </source>
</evidence>
<dbReference type="GO" id="GO:0046872">
    <property type="term" value="F:metal ion binding"/>
    <property type="evidence" value="ECO:0007669"/>
    <property type="project" value="UniProtKB-KW"/>
</dbReference>
<reference evidence="9" key="2">
    <citation type="journal article" date="2014" name="ISME J.">
        <title>Microbial stratification in low pH oxic and suboxic macroscopic growths along an acid mine drainage.</title>
        <authorList>
            <person name="Mendez-Garcia C."/>
            <person name="Mesa V."/>
            <person name="Sprenger R.R."/>
            <person name="Richter M."/>
            <person name="Diez M.S."/>
            <person name="Solano J."/>
            <person name="Bargiela R."/>
            <person name="Golyshina O.V."/>
            <person name="Manteca A."/>
            <person name="Ramos J.L."/>
            <person name="Gallego J.R."/>
            <person name="Llorente I."/>
            <person name="Martins Dos Santos V.A."/>
            <person name="Jensen O.N."/>
            <person name="Pelaez A.I."/>
            <person name="Sanchez J."/>
            <person name="Ferrer M."/>
        </authorList>
    </citation>
    <scope>NUCLEOTIDE SEQUENCE</scope>
</reference>
<name>T1BHB8_9ZZZZ</name>
<keyword evidence="5" id="KW-0408">Iron</keyword>
<accession>T1BHB8</accession>
<keyword evidence="7" id="KW-0234">DNA repair</keyword>